<proteinExistence type="predicted"/>
<dbReference type="GO" id="GO:0006420">
    <property type="term" value="P:arginyl-tRNA aminoacylation"/>
    <property type="evidence" value="ECO:0007669"/>
    <property type="project" value="InterPro"/>
</dbReference>
<dbReference type="SMART" id="SM01016">
    <property type="entry name" value="Arg_tRNA_synt_N"/>
    <property type="match status" value="1"/>
</dbReference>
<keyword evidence="2" id="KW-0547">Nucleotide-binding</keyword>
<dbReference type="InterPro" id="IPR035684">
    <property type="entry name" value="ArgRS_core"/>
</dbReference>
<evidence type="ECO:0000256" key="2">
    <source>
        <dbReference type="ARBA" id="ARBA00022741"/>
    </source>
</evidence>
<dbReference type="InterPro" id="IPR005148">
    <property type="entry name" value="Arg-tRNA-synth_N"/>
</dbReference>
<dbReference type="InterPro" id="IPR036695">
    <property type="entry name" value="Arg-tRNA-synth_N_sf"/>
</dbReference>
<dbReference type="GO" id="GO:0004814">
    <property type="term" value="F:arginine-tRNA ligase activity"/>
    <property type="evidence" value="ECO:0007669"/>
    <property type="project" value="InterPro"/>
</dbReference>
<evidence type="ECO:0000313" key="6">
    <source>
        <dbReference type="EMBL" id="SVC49000.1"/>
    </source>
</evidence>
<dbReference type="GO" id="GO:0005737">
    <property type="term" value="C:cytoplasm"/>
    <property type="evidence" value="ECO:0007669"/>
    <property type="project" value="InterPro"/>
</dbReference>
<evidence type="ECO:0000256" key="3">
    <source>
        <dbReference type="ARBA" id="ARBA00022840"/>
    </source>
</evidence>
<evidence type="ECO:0000256" key="4">
    <source>
        <dbReference type="ARBA" id="ARBA00023146"/>
    </source>
</evidence>
<keyword evidence="3" id="KW-0067">ATP-binding</keyword>
<dbReference type="Gene3D" id="3.30.1360.70">
    <property type="entry name" value="Arginyl tRNA synthetase N-terminal domain"/>
    <property type="match status" value="1"/>
</dbReference>
<dbReference type="InterPro" id="IPR001278">
    <property type="entry name" value="Arg-tRNA-ligase"/>
</dbReference>
<evidence type="ECO:0000256" key="1">
    <source>
        <dbReference type="ARBA" id="ARBA00022598"/>
    </source>
</evidence>
<sequence>MQITQILAKLVAEALESAQTTGVLPASGEVDIKIERPKLAGHGDFSTSLPLTLARTMRVPPIQIAAAIVDAMPQGEMIGSVTSADPGFVNFKLSTHWLQSQVKIVRGLGEKFGTVDSGLGKSVQVEFVSVNPTGPLHVGHARGAVIGSSLANVLEAAGYEVQREYYVNDAGTQMRVFYDTLYSRVMQASGRDVPLPDPAYPGDYLKTLAADLLNDLGEKLGSKEKSEVITELAPESLSRTIDGIRHTLERLGVFYDQWFHESRLLSSGRFDQVMDFLKDSNLIVDRDGAQWFAATKLGLDEDIVVIRSGDADPTYFATDIAYHHEKFMERKFDRVINVWGADHHGHIARMHAVLTAFGLDPDRLTII</sequence>
<dbReference type="Gene3D" id="3.40.50.620">
    <property type="entry name" value="HUPs"/>
    <property type="match status" value="1"/>
</dbReference>
<dbReference type="PROSITE" id="PS00178">
    <property type="entry name" value="AA_TRNA_LIGASE_I"/>
    <property type="match status" value="1"/>
</dbReference>
<dbReference type="Pfam" id="PF03485">
    <property type="entry name" value="Arg_tRNA_synt_N"/>
    <property type="match status" value="1"/>
</dbReference>
<dbReference type="InterPro" id="IPR001412">
    <property type="entry name" value="aa-tRNA-synth_I_CS"/>
</dbReference>
<dbReference type="InterPro" id="IPR014729">
    <property type="entry name" value="Rossmann-like_a/b/a_fold"/>
</dbReference>
<protein>
    <recommendedName>
        <fullName evidence="5">Arginyl tRNA synthetase N-terminal domain-containing protein</fullName>
    </recommendedName>
</protein>
<keyword evidence="1" id="KW-0436">Ligase</keyword>
<evidence type="ECO:0000259" key="5">
    <source>
        <dbReference type="SMART" id="SM01016"/>
    </source>
</evidence>
<reference evidence="6" key="1">
    <citation type="submission" date="2018-05" db="EMBL/GenBank/DDBJ databases">
        <authorList>
            <person name="Lanie J.A."/>
            <person name="Ng W.-L."/>
            <person name="Kazmierczak K.M."/>
            <person name="Andrzejewski T.M."/>
            <person name="Davidsen T.M."/>
            <person name="Wayne K.J."/>
            <person name="Tettelin H."/>
            <person name="Glass J.I."/>
            <person name="Rusch D."/>
            <person name="Podicherti R."/>
            <person name="Tsui H.-C.T."/>
            <person name="Winkler M.E."/>
        </authorList>
    </citation>
    <scope>NUCLEOTIDE SEQUENCE</scope>
</reference>
<dbReference type="EMBL" id="UINC01094077">
    <property type="protein sequence ID" value="SVC49000.1"/>
    <property type="molecule type" value="Genomic_DNA"/>
</dbReference>
<name>A0A382MK19_9ZZZZ</name>
<dbReference type="SUPFAM" id="SSF52374">
    <property type="entry name" value="Nucleotidylyl transferase"/>
    <property type="match status" value="1"/>
</dbReference>
<dbReference type="NCBIfam" id="TIGR00456">
    <property type="entry name" value="argS"/>
    <property type="match status" value="1"/>
</dbReference>
<dbReference type="PRINTS" id="PR01038">
    <property type="entry name" value="TRNASYNTHARG"/>
</dbReference>
<dbReference type="AlphaFoldDB" id="A0A382MK19"/>
<feature type="non-terminal residue" evidence="6">
    <location>
        <position position="367"/>
    </location>
</feature>
<dbReference type="CDD" id="cd00671">
    <property type="entry name" value="ArgRS_core"/>
    <property type="match status" value="1"/>
</dbReference>
<keyword evidence="4" id="KW-0030">Aminoacyl-tRNA synthetase</keyword>
<dbReference type="GO" id="GO:0005524">
    <property type="term" value="F:ATP binding"/>
    <property type="evidence" value="ECO:0007669"/>
    <property type="project" value="UniProtKB-KW"/>
</dbReference>
<dbReference type="PANTHER" id="PTHR11956">
    <property type="entry name" value="ARGINYL-TRNA SYNTHETASE"/>
    <property type="match status" value="1"/>
</dbReference>
<gene>
    <name evidence="6" type="ORF">METZ01_LOCUS301854</name>
</gene>
<feature type="domain" description="Arginyl tRNA synthetase N-terminal" evidence="5">
    <location>
        <begin position="5"/>
        <end position="93"/>
    </location>
</feature>
<organism evidence="6">
    <name type="scientific">marine metagenome</name>
    <dbReference type="NCBI Taxonomy" id="408172"/>
    <lineage>
        <taxon>unclassified sequences</taxon>
        <taxon>metagenomes</taxon>
        <taxon>ecological metagenomes</taxon>
    </lineage>
</organism>
<accession>A0A382MK19</accession>
<dbReference type="SUPFAM" id="SSF55190">
    <property type="entry name" value="Arginyl-tRNA synthetase (ArgRS), N-terminal 'additional' domain"/>
    <property type="match status" value="1"/>
</dbReference>
<dbReference type="Pfam" id="PF00750">
    <property type="entry name" value="tRNA-synt_1d"/>
    <property type="match status" value="1"/>
</dbReference>
<dbReference type="PANTHER" id="PTHR11956:SF5">
    <property type="entry name" value="ARGININE--TRNA LIGASE, CYTOPLASMIC"/>
    <property type="match status" value="1"/>
</dbReference>